<sequence length="237" mass="26210">MASHVLRDLPEINLTFPSSPLISAAFVFSQQHTDKAIWSHTARSAYFALIIAKNQPQQFGHVDREAVVLSSLLHDLGWSAAEGFGSADLRFEVDGADIARKWLRTQPGPKPAWDDQLLWDAIALHTTSSIALHKQAEVALTHLGVMADFAGPRLPNNMLTLDEFKAKVLCGLCERKTETTFEGFVAEFGLRYGFDGEGRGRDEYERKMKSASMADALEAGMKYLDEISRQVAGEAKV</sequence>
<dbReference type="SUPFAM" id="SSF109604">
    <property type="entry name" value="HD-domain/PDEase-like"/>
    <property type="match status" value="1"/>
</dbReference>
<dbReference type="PANTHER" id="PTHR35569">
    <property type="entry name" value="CYANAMIDE HYDRATASE DDI2-RELATED"/>
    <property type="match status" value="1"/>
</dbReference>
<keyword evidence="3" id="KW-1185">Reference proteome</keyword>
<dbReference type="AlphaFoldDB" id="A0AA37GSC3"/>
<feature type="domain" description="HD" evidence="1">
    <location>
        <begin position="38"/>
        <end position="130"/>
    </location>
</feature>
<accession>A0AA37GSC3</accession>
<gene>
    <name evidence="2" type="ORF">ColLi_09181</name>
</gene>
<dbReference type="EMBL" id="BPPX01000021">
    <property type="protein sequence ID" value="GJC86343.1"/>
    <property type="molecule type" value="Genomic_DNA"/>
</dbReference>
<dbReference type="PANTHER" id="PTHR35569:SF1">
    <property type="entry name" value="CYANAMIDE HYDRATASE DDI2-RELATED"/>
    <property type="match status" value="1"/>
</dbReference>
<organism evidence="2 3">
    <name type="scientific">Colletotrichum liriopes</name>
    <dbReference type="NCBI Taxonomy" id="708192"/>
    <lineage>
        <taxon>Eukaryota</taxon>
        <taxon>Fungi</taxon>
        <taxon>Dikarya</taxon>
        <taxon>Ascomycota</taxon>
        <taxon>Pezizomycotina</taxon>
        <taxon>Sordariomycetes</taxon>
        <taxon>Hypocreomycetidae</taxon>
        <taxon>Glomerellales</taxon>
        <taxon>Glomerellaceae</taxon>
        <taxon>Colletotrichum</taxon>
        <taxon>Colletotrichum spaethianum species complex</taxon>
    </lineage>
</organism>
<evidence type="ECO:0000313" key="2">
    <source>
        <dbReference type="EMBL" id="GJC86343.1"/>
    </source>
</evidence>
<name>A0AA37GSC3_9PEZI</name>
<dbReference type="Proteomes" id="UP001055172">
    <property type="component" value="Unassembled WGS sequence"/>
</dbReference>
<reference evidence="2 3" key="1">
    <citation type="submission" date="2021-07" db="EMBL/GenBank/DDBJ databases">
        <title>Genome data of Colletotrichum spaethianum.</title>
        <authorList>
            <person name="Utami Y.D."/>
            <person name="Hiruma K."/>
        </authorList>
    </citation>
    <scope>NUCLEOTIDE SEQUENCE [LARGE SCALE GENOMIC DNA]</scope>
    <source>
        <strain evidence="2 3">MAFF 242679</strain>
    </source>
</reference>
<dbReference type="Pfam" id="PF01966">
    <property type="entry name" value="HD"/>
    <property type="match status" value="1"/>
</dbReference>
<dbReference type="InterPro" id="IPR006674">
    <property type="entry name" value="HD_domain"/>
</dbReference>
<dbReference type="InterPro" id="IPR003607">
    <property type="entry name" value="HD/PDEase_dom"/>
</dbReference>
<evidence type="ECO:0000313" key="3">
    <source>
        <dbReference type="Proteomes" id="UP001055172"/>
    </source>
</evidence>
<proteinExistence type="predicted"/>
<comment type="caution">
    <text evidence="2">The sequence shown here is derived from an EMBL/GenBank/DDBJ whole genome shotgun (WGS) entry which is preliminary data.</text>
</comment>
<dbReference type="CDD" id="cd00077">
    <property type="entry name" value="HDc"/>
    <property type="match status" value="1"/>
</dbReference>
<dbReference type="Gene3D" id="1.10.3210.10">
    <property type="entry name" value="Hypothetical protein af1432"/>
    <property type="match status" value="1"/>
</dbReference>
<protein>
    <recommendedName>
        <fullName evidence="1">HD domain-containing protein</fullName>
    </recommendedName>
</protein>
<evidence type="ECO:0000259" key="1">
    <source>
        <dbReference type="Pfam" id="PF01966"/>
    </source>
</evidence>